<evidence type="ECO:0000259" key="6">
    <source>
        <dbReference type="PROSITE" id="PS51918"/>
    </source>
</evidence>
<dbReference type="SMART" id="SM00729">
    <property type="entry name" value="Elp3"/>
    <property type="match status" value="1"/>
</dbReference>
<dbReference type="SFLD" id="SFLDG01082">
    <property type="entry name" value="B12-binding_domain_containing"/>
    <property type="match status" value="1"/>
</dbReference>
<evidence type="ECO:0000256" key="2">
    <source>
        <dbReference type="ARBA" id="ARBA00022691"/>
    </source>
</evidence>
<dbReference type="InterPro" id="IPR058240">
    <property type="entry name" value="rSAM_sf"/>
</dbReference>
<dbReference type="GO" id="GO:0003824">
    <property type="term" value="F:catalytic activity"/>
    <property type="evidence" value="ECO:0007669"/>
    <property type="project" value="InterPro"/>
</dbReference>
<organism evidence="7">
    <name type="scientific">marine metagenome</name>
    <dbReference type="NCBI Taxonomy" id="408172"/>
    <lineage>
        <taxon>unclassified sequences</taxon>
        <taxon>metagenomes</taxon>
        <taxon>ecological metagenomes</taxon>
    </lineage>
</organism>
<dbReference type="EMBL" id="UINC01048621">
    <property type="protein sequence ID" value="SVB59372.1"/>
    <property type="molecule type" value="Genomic_DNA"/>
</dbReference>
<dbReference type="CDD" id="cd01335">
    <property type="entry name" value="Radical_SAM"/>
    <property type="match status" value="1"/>
</dbReference>
<dbReference type="PROSITE" id="PS51918">
    <property type="entry name" value="RADICAL_SAM"/>
    <property type="match status" value="1"/>
</dbReference>
<evidence type="ECO:0000313" key="7">
    <source>
        <dbReference type="EMBL" id="SVB59372.1"/>
    </source>
</evidence>
<evidence type="ECO:0000256" key="1">
    <source>
        <dbReference type="ARBA" id="ARBA00001966"/>
    </source>
</evidence>
<accession>A0A382F9R9</accession>
<keyword evidence="2" id="KW-0949">S-adenosyl-L-methionine</keyword>
<evidence type="ECO:0000256" key="4">
    <source>
        <dbReference type="ARBA" id="ARBA00023004"/>
    </source>
</evidence>
<dbReference type="GO" id="GO:0046872">
    <property type="term" value="F:metal ion binding"/>
    <property type="evidence" value="ECO:0007669"/>
    <property type="project" value="UniProtKB-KW"/>
</dbReference>
<keyword evidence="3" id="KW-0479">Metal-binding</keyword>
<protein>
    <recommendedName>
        <fullName evidence="6">Radical SAM core domain-containing protein</fullName>
    </recommendedName>
</protein>
<dbReference type="InterPro" id="IPR023404">
    <property type="entry name" value="rSAM_horseshoe"/>
</dbReference>
<dbReference type="GO" id="GO:0051536">
    <property type="term" value="F:iron-sulfur cluster binding"/>
    <property type="evidence" value="ECO:0007669"/>
    <property type="project" value="UniProtKB-KW"/>
</dbReference>
<dbReference type="InterPro" id="IPR006638">
    <property type="entry name" value="Elp3/MiaA/NifB-like_rSAM"/>
</dbReference>
<keyword evidence="5" id="KW-0411">Iron-sulfur</keyword>
<evidence type="ECO:0000256" key="3">
    <source>
        <dbReference type="ARBA" id="ARBA00022723"/>
    </source>
</evidence>
<comment type="cofactor">
    <cofactor evidence="1">
        <name>[4Fe-4S] cluster</name>
        <dbReference type="ChEBI" id="CHEBI:49883"/>
    </cofactor>
</comment>
<dbReference type="Gene3D" id="3.80.30.20">
    <property type="entry name" value="tm_1862 like domain"/>
    <property type="match status" value="1"/>
</dbReference>
<sequence length="518" mass="60497">MDSAYLGGYLDSFLTGDFLPLLQTSRLCPYTCTFCVSGKNRGKLRGFPLEQVKAEIDYITHHFKDNPHLPFHIVDENFGILPQDMEIADYIRWSFETRGFPRGMFFYNDKRFGKISRHVSGKLGAMTKFGLVLSLQTETEETLKEIKRSNLTPEDIDEAIQWASENDLPATTELIFGLPYETRESFIDMLNSAVRRGFDSILINNLFIMDGIEMTHGSFREKHKIKTKLRPIRTSYGYVGSEFCVETQELVIQTNTISFNDFLIMRQLNFMFYAIFSMNFYKWFFQYIRQLGVPLADYLTHFVNESEQNGIKNEKWIRFMRDLKEEALEEQFDSQEEADSHFLETYKANGNETGPPTMLNPYFGARLIYMENDWLKEVMLDILGKFIDPQEKPETFEIASLLIELCSRERIELIDRIPSEPLVSEFDVIAWKKNKFRLPLDSYKVKPVSISFEEDLQFKEKIDKVKKLFLKGKPEEFYYNAYIFIVPQSELLYNISYDSIPVKTEGDEIVSVHGVAHS</sequence>
<reference evidence="7" key="1">
    <citation type="submission" date="2018-05" db="EMBL/GenBank/DDBJ databases">
        <authorList>
            <person name="Lanie J.A."/>
            <person name="Ng W.-L."/>
            <person name="Kazmierczak K.M."/>
            <person name="Andrzejewski T.M."/>
            <person name="Davidsen T.M."/>
            <person name="Wayne K.J."/>
            <person name="Tettelin H."/>
            <person name="Glass J.I."/>
            <person name="Rusch D."/>
            <person name="Podicherti R."/>
            <person name="Tsui H.-C.T."/>
            <person name="Winkler M.E."/>
        </authorList>
    </citation>
    <scope>NUCLEOTIDE SEQUENCE</scope>
</reference>
<dbReference type="SUPFAM" id="SSF102114">
    <property type="entry name" value="Radical SAM enzymes"/>
    <property type="match status" value="1"/>
</dbReference>
<dbReference type="AlphaFoldDB" id="A0A382F9R9"/>
<name>A0A382F9R9_9ZZZZ</name>
<proteinExistence type="predicted"/>
<feature type="domain" description="Radical SAM core" evidence="6">
    <location>
        <begin position="14"/>
        <end position="242"/>
    </location>
</feature>
<dbReference type="Pfam" id="PF04055">
    <property type="entry name" value="Radical_SAM"/>
    <property type="match status" value="1"/>
</dbReference>
<dbReference type="InterPro" id="IPR007197">
    <property type="entry name" value="rSAM"/>
</dbReference>
<dbReference type="PANTHER" id="PTHR43409">
    <property type="entry name" value="ANAEROBIC MAGNESIUM-PROTOPORPHYRIN IX MONOMETHYL ESTER CYCLASE-RELATED"/>
    <property type="match status" value="1"/>
</dbReference>
<gene>
    <name evidence="7" type="ORF">METZ01_LOCUS212226</name>
</gene>
<dbReference type="InterPro" id="IPR051198">
    <property type="entry name" value="BchE-like"/>
</dbReference>
<keyword evidence="4" id="KW-0408">Iron</keyword>
<dbReference type="SFLD" id="SFLDS00029">
    <property type="entry name" value="Radical_SAM"/>
    <property type="match status" value="1"/>
</dbReference>
<evidence type="ECO:0000256" key="5">
    <source>
        <dbReference type="ARBA" id="ARBA00023014"/>
    </source>
</evidence>